<dbReference type="SUPFAM" id="SSF52218">
    <property type="entry name" value="Flavoproteins"/>
    <property type="match status" value="1"/>
</dbReference>
<dbReference type="InterPro" id="IPR029039">
    <property type="entry name" value="Flavoprotein-like_sf"/>
</dbReference>
<dbReference type="Gene3D" id="3.40.50.360">
    <property type="match status" value="1"/>
</dbReference>
<dbReference type="InterPro" id="IPR005025">
    <property type="entry name" value="FMN_Rdtase-like_dom"/>
</dbReference>
<dbReference type="PANTHER" id="PTHR30543">
    <property type="entry name" value="CHROMATE REDUCTASE"/>
    <property type="match status" value="1"/>
</dbReference>
<name>A0A6L6PF41_9BURK</name>
<feature type="domain" description="NADPH-dependent FMN reductase-like" evidence="1">
    <location>
        <begin position="6"/>
        <end position="146"/>
    </location>
</feature>
<protein>
    <submittedName>
        <fullName evidence="2">NAD(P)H-dependent oxidoreductase</fullName>
    </submittedName>
</protein>
<evidence type="ECO:0000313" key="2">
    <source>
        <dbReference type="EMBL" id="MTV37726.1"/>
    </source>
</evidence>
<evidence type="ECO:0000259" key="1">
    <source>
        <dbReference type="Pfam" id="PF03358"/>
    </source>
</evidence>
<keyword evidence="3" id="KW-1185">Reference proteome</keyword>
<dbReference type="RefSeq" id="WP_155463202.1">
    <property type="nucleotide sequence ID" value="NZ_WNKY01000007.1"/>
</dbReference>
<dbReference type="GO" id="GO:0016491">
    <property type="term" value="F:oxidoreductase activity"/>
    <property type="evidence" value="ECO:0007669"/>
    <property type="project" value="InterPro"/>
</dbReference>
<dbReference type="InterPro" id="IPR050712">
    <property type="entry name" value="NAD(P)H-dep_reductase"/>
</dbReference>
<dbReference type="PANTHER" id="PTHR30543:SF21">
    <property type="entry name" value="NAD(P)H-DEPENDENT FMN REDUCTASE LOT6"/>
    <property type="match status" value="1"/>
</dbReference>
<dbReference type="AlphaFoldDB" id="A0A6L6PF41"/>
<sequence>MKTIHLIGISGSLRQASSNTAVLHTLQEKLPANVVLTLLPLDAIPLYNQDLDGDQPPPPVHGFKREIANCDGIIICSPEYNFGMSGVLKNALDWASRPAFASPLKGKPVLLITCSPAITGGVRAQAQLRETLSGTLSRVIARPPVVIGAVHTKIEHGRLVDAANLDFALAAVQDLVAEIELLRAPAAA</sequence>
<gene>
    <name evidence="2" type="ORF">GM676_09020</name>
</gene>
<dbReference type="Proteomes" id="UP000475582">
    <property type="component" value="Unassembled WGS sequence"/>
</dbReference>
<dbReference type="EMBL" id="WNKY01000007">
    <property type="protein sequence ID" value="MTV37726.1"/>
    <property type="molecule type" value="Genomic_DNA"/>
</dbReference>
<evidence type="ECO:0000313" key="3">
    <source>
        <dbReference type="Proteomes" id="UP000475582"/>
    </source>
</evidence>
<organism evidence="2 3">
    <name type="scientific">Duganella radicis</name>
    <dbReference type="NCBI Taxonomy" id="551988"/>
    <lineage>
        <taxon>Bacteria</taxon>
        <taxon>Pseudomonadati</taxon>
        <taxon>Pseudomonadota</taxon>
        <taxon>Betaproteobacteria</taxon>
        <taxon>Burkholderiales</taxon>
        <taxon>Oxalobacteraceae</taxon>
        <taxon>Telluria group</taxon>
        <taxon>Duganella</taxon>
    </lineage>
</organism>
<dbReference type="GO" id="GO:0005829">
    <property type="term" value="C:cytosol"/>
    <property type="evidence" value="ECO:0007669"/>
    <property type="project" value="TreeGrafter"/>
</dbReference>
<proteinExistence type="predicted"/>
<dbReference type="OrthoDB" id="1643408at2"/>
<comment type="caution">
    <text evidence="2">The sequence shown here is derived from an EMBL/GenBank/DDBJ whole genome shotgun (WGS) entry which is preliminary data.</text>
</comment>
<accession>A0A6L6PF41</accession>
<reference evidence="2 3" key="1">
    <citation type="submission" date="2019-11" db="EMBL/GenBank/DDBJ databases">
        <title>Type strains purchased from KCTC, JCM and DSMZ.</title>
        <authorList>
            <person name="Lu H."/>
        </authorList>
    </citation>
    <scope>NUCLEOTIDE SEQUENCE [LARGE SCALE GENOMIC DNA]</scope>
    <source>
        <strain evidence="2 3">KCTC 22382</strain>
    </source>
</reference>
<dbReference type="Pfam" id="PF03358">
    <property type="entry name" value="FMN_red"/>
    <property type="match status" value="1"/>
</dbReference>
<dbReference type="GO" id="GO:0010181">
    <property type="term" value="F:FMN binding"/>
    <property type="evidence" value="ECO:0007669"/>
    <property type="project" value="TreeGrafter"/>
</dbReference>